<name>A0A5N1GP99_9LACT</name>
<feature type="domain" description="Tyr recombinase" evidence="6">
    <location>
        <begin position="161"/>
        <end position="355"/>
    </location>
</feature>
<reference evidence="8 9" key="1">
    <citation type="submission" date="2019-09" db="EMBL/GenBank/DDBJ databases">
        <title>Draft genome sequence assemblies of isolates from the urinary tract.</title>
        <authorList>
            <person name="Mores C.R."/>
            <person name="Putonti C."/>
            <person name="Wolfe A.J."/>
        </authorList>
    </citation>
    <scope>NUCLEOTIDE SEQUENCE [LARGE SCALE GENOMIC DNA]</scope>
    <source>
        <strain evidence="8 9">UMB623</strain>
    </source>
</reference>
<dbReference type="PANTHER" id="PTHR30349">
    <property type="entry name" value="PHAGE INTEGRASE-RELATED"/>
    <property type="match status" value="1"/>
</dbReference>
<dbReference type="RefSeq" id="WP_070431809.1">
    <property type="nucleotide sequence ID" value="NZ_VYWO01000001.1"/>
</dbReference>
<comment type="caution">
    <text evidence="8">The sequence shown here is derived from an EMBL/GenBank/DDBJ whole genome shotgun (WGS) entry which is preliminary data.</text>
</comment>
<dbReference type="Gene3D" id="1.10.443.10">
    <property type="entry name" value="Intergrase catalytic core"/>
    <property type="match status" value="1"/>
</dbReference>
<evidence type="ECO:0000256" key="4">
    <source>
        <dbReference type="ARBA" id="ARBA00023172"/>
    </source>
</evidence>
<dbReference type="Proteomes" id="UP000327148">
    <property type="component" value="Unassembled WGS sequence"/>
</dbReference>
<evidence type="ECO:0000256" key="1">
    <source>
        <dbReference type="ARBA" id="ARBA00008857"/>
    </source>
</evidence>
<keyword evidence="2" id="KW-0229">DNA integration</keyword>
<dbReference type="CDD" id="cd01189">
    <property type="entry name" value="INT_ICEBs1_C_like"/>
    <property type="match status" value="1"/>
</dbReference>
<dbReference type="PROSITE" id="PS51900">
    <property type="entry name" value="CB"/>
    <property type="match status" value="1"/>
</dbReference>
<sequence>MPVYKDKKRETWFVKCQYEDVNGERKTKWKRGFTLKKEAKEWERNFLDKMATSPDMTFNGLWSHYQEDIKPTVKATTWENKENIITSKILPFFGNLPLREIKAKHVVKWQNEMRLKGYTPTYLKTLNNQLSAMLNYAVRYYDLPQNPARQAGSMGSKKAPKKPIWTLEDYYEAMSCYDIRYHNQVDSKMYQAIITLIFFTGIRLGEMLALSKNDFDYEEKTVSITKNYQVIDREPVIQTPKTEASIRTISAPQIVFDRLDDYIDTLYAYKPRERLFTSCGKEALNRQLRTTADWCNITPITSHCLRHSHATLLIQHGTSAKVVQHRLGHESIKTTLDTYAHLWDGADNSVANLLETLLK</sequence>
<dbReference type="PROSITE" id="PS51898">
    <property type="entry name" value="TYR_RECOMBINASE"/>
    <property type="match status" value="1"/>
</dbReference>
<dbReference type="GO" id="GO:0003677">
    <property type="term" value="F:DNA binding"/>
    <property type="evidence" value="ECO:0007669"/>
    <property type="project" value="UniProtKB-UniRule"/>
</dbReference>
<dbReference type="Pfam" id="PF14659">
    <property type="entry name" value="Phage_int_SAM_3"/>
    <property type="match status" value="1"/>
</dbReference>
<dbReference type="OrthoDB" id="9803188at2"/>
<feature type="domain" description="Core-binding (CB)" evidence="7">
    <location>
        <begin position="53"/>
        <end position="138"/>
    </location>
</feature>
<dbReference type="PANTHER" id="PTHR30349:SF64">
    <property type="entry name" value="PROPHAGE INTEGRASE INTD-RELATED"/>
    <property type="match status" value="1"/>
</dbReference>
<evidence type="ECO:0000256" key="5">
    <source>
        <dbReference type="PROSITE-ProRule" id="PRU01248"/>
    </source>
</evidence>
<dbReference type="InterPro" id="IPR004107">
    <property type="entry name" value="Integrase_SAM-like_N"/>
</dbReference>
<accession>A0A5N1GP99</accession>
<keyword evidence="3 5" id="KW-0238">DNA-binding</keyword>
<dbReference type="Gene3D" id="1.10.150.130">
    <property type="match status" value="1"/>
</dbReference>
<evidence type="ECO:0000259" key="6">
    <source>
        <dbReference type="PROSITE" id="PS51898"/>
    </source>
</evidence>
<dbReference type="Pfam" id="PF00589">
    <property type="entry name" value="Phage_integrase"/>
    <property type="match status" value="1"/>
</dbReference>
<organism evidence="8 9">
    <name type="scientific">Aerococcus sanguinicola</name>
    <dbReference type="NCBI Taxonomy" id="119206"/>
    <lineage>
        <taxon>Bacteria</taxon>
        <taxon>Bacillati</taxon>
        <taxon>Bacillota</taxon>
        <taxon>Bacilli</taxon>
        <taxon>Lactobacillales</taxon>
        <taxon>Aerococcaceae</taxon>
        <taxon>Aerococcus</taxon>
    </lineage>
</organism>
<gene>
    <name evidence="8" type="ORF">F6I03_02445</name>
</gene>
<dbReference type="SUPFAM" id="SSF56349">
    <property type="entry name" value="DNA breaking-rejoining enzymes"/>
    <property type="match status" value="1"/>
</dbReference>
<dbReference type="InterPro" id="IPR013762">
    <property type="entry name" value="Integrase-like_cat_sf"/>
</dbReference>
<dbReference type="InterPro" id="IPR050090">
    <property type="entry name" value="Tyrosine_recombinase_XerCD"/>
</dbReference>
<evidence type="ECO:0000256" key="3">
    <source>
        <dbReference type="ARBA" id="ARBA00023125"/>
    </source>
</evidence>
<dbReference type="Pfam" id="PF14657">
    <property type="entry name" value="Arm-DNA-bind_4"/>
    <property type="match status" value="1"/>
</dbReference>
<dbReference type="InterPro" id="IPR010998">
    <property type="entry name" value="Integrase_recombinase_N"/>
</dbReference>
<evidence type="ECO:0000256" key="2">
    <source>
        <dbReference type="ARBA" id="ARBA00022908"/>
    </source>
</evidence>
<comment type="similarity">
    <text evidence="1">Belongs to the 'phage' integrase family.</text>
</comment>
<dbReference type="GO" id="GO:0006310">
    <property type="term" value="P:DNA recombination"/>
    <property type="evidence" value="ECO:0007669"/>
    <property type="project" value="UniProtKB-KW"/>
</dbReference>
<evidence type="ECO:0000259" key="7">
    <source>
        <dbReference type="PROSITE" id="PS51900"/>
    </source>
</evidence>
<dbReference type="InterPro" id="IPR028259">
    <property type="entry name" value="AP2-like_int_N"/>
</dbReference>
<dbReference type="EMBL" id="VYWO01000001">
    <property type="protein sequence ID" value="KAA9302089.1"/>
    <property type="molecule type" value="Genomic_DNA"/>
</dbReference>
<dbReference type="InterPro" id="IPR044068">
    <property type="entry name" value="CB"/>
</dbReference>
<proteinExistence type="inferred from homology"/>
<keyword evidence="4" id="KW-0233">DNA recombination</keyword>
<dbReference type="InterPro" id="IPR011010">
    <property type="entry name" value="DNA_brk_join_enz"/>
</dbReference>
<dbReference type="GO" id="GO:0015074">
    <property type="term" value="P:DNA integration"/>
    <property type="evidence" value="ECO:0007669"/>
    <property type="project" value="UniProtKB-KW"/>
</dbReference>
<dbReference type="InterPro" id="IPR002104">
    <property type="entry name" value="Integrase_catalytic"/>
</dbReference>
<evidence type="ECO:0000313" key="8">
    <source>
        <dbReference type="EMBL" id="KAA9302089.1"/>
    </source>
</evidence>
<evidence type="ECO:0000313" key="9">
    <source>
        <dbReference type="Proteomes" id="UP000327148"/>
    </source>
</evidence>
<protein>
    <submittedName>
        <fullName evidence="8">Site-specific integrase</fullName>
    </submittedName>
</protein>
<dbReference type="AlphaFoldDB" id="A0A5N1GP99"/>